<accession>S9PAP5</accession>
<proteinExistence type="predicted"/>
<dbReference type="InterPro" id="IPR045670">
    <property type="entry name" value="DUF5916"/>
</dbReference>
<sequence length="857" mass="94035">MRANDRWVLLAGLFWGAIAWAAAEGPGRNQFIRAVRSSGPVVVDGRLDEDAWARAPVFDGFVQRFPDAGKAPSERTELRILHDDRNVYIAVTCHDSEPALINRSLGRRDSELYADRVLVLLDTTHDHRTAYVFSVSAGGVQADGLHYDDRLYSADWDGVWDAAAGSIESGWVAEFSLPLSMLRFPAAPVQTWGFSVRREIARKNEELESVLNPRTSNAVVSRLGHLTGLEDLKPRRAVELVPYLAVRTVARPQFSDAARPWPRLVDPSLDVGLDLKAALTSDLALTGTLNPDFGQVEADQLLLNLSTFELFFPEKRSFFTQGMELFQPVGGQTMPQTLFYSRRIGLRTPILGAAKLTGTVMPGVQVGLLDALVTGPWLREVDEERPDRRLGLYLTRPLHLGPNDALSTEPAVPMNYLAAVVRAQVGTNSRVGGMVTLATPLTGTCRPEDAALDEALRPLPCLARGGNAAAVDFDLKTADGEYGVLGQLTGSQEVGGLPERTLRDGTVLRRESTGLGGYVRLGRFGGEGFRWELGDDFSSPTLDLNASGFQRTQNEHAPRLALRYQRPNGMGPLKALFANLNAGTGWTTDGRGINRGHWFNLDTSVQLPSFDLIGMELGADIGGWDVRELGGTGVPLEQSSSGFLALSLESNANREVSVGGVVLVSRRLRAGPVAPAWEGLVDVYGTVRLHPALETRLELVLDRTAYAARFIAHLDDDHFILSPLLSESLSLTLRQQWVVTPKLTLQAYAQLFTAYGAYGPYYAGVSDASRRAIHFASLVPVERENTNDFHDVGLNLNLMLRWEYRLGSTLYMVYSRGQQRFPVTGSARPPHTLLPRGLWAGAAQDSLMVKWAWYWGV</sequence>
<dbReference type="Proteomes" id="UP000011682">
    <property type="component" value="Unassembled WGS sequence"/>
</dbReference>
<reference evidence="2" key="1">
    <citation type="submission" date="2013-05" db="EMBL/GenBank/DDBJ databases">
        <title>Genome assembly of Cystobacter fuscus DSM 2262.</title>
        <authorList>
            <person name="Sharma G."/>
            <person name="Khatri I."/>
            <person name="Kaur C."/>
            <person name="Mayilraj S."/>
            <person name="Subramanian S."/>
        </authorList>
    </citation>
    <scope>NUCLEOTIDE SEQUENCE [LARGE SCALE GENOMIC DNA]</scope>
    <source>
        <strain evidence="2">DSM 2262</strain>
    </source>
</reference>
<dbReference type="EMBL" id="ANAH02000010">
    <property type="protein sequence ID" value="EPX61470.1"/>
    <property type="molecule type" value="Genomic_DNA"/>
</dbReference>
<keyword evidence="3" id="KW-1185">Reference proteome</keyword>
<dbReference type="AlphaFoldDB" id="S9PAP5"/>
<gene>
    <name evidence="2" type="ORF">D187_001253</name>
</gene>
<dbReference type="Pfam" id="PF19313">
    <property type="entry name" value="DUF5916"/>
    <property type="match status" value="2"/>
</dbReference>
<dbReference type="Gene3D" id="2.60.40.1190">
    <property type="match status" value="1"/>
</dbReference>
<dbReference type="CDD" id="cd09618">
    <property type="entry name" value="CBM9_like_2"/>
    <property type="match status" value="1"/>
</dbReference>
<protein>
    <recommendedName>
        <fullName evidence="1">DUF5916 domain-containing protein</fullName>
    </recommendedName>
</protein>
<name>S9PAP5_CYSF2</name>
<evidence type="ECO:0000259" key="1">
    <source>
        <dbReference type="Pfam" id="PF19313"/>
    </source>
</evidence>
<organism evidence="2 3">
    <name type="scientific">Cystobacter fuscus (strain ATCC 25194 / DSM 2262 / NBRC 100088 / M29)</name>
    <dbReference type="NCBI Taxonomy" id="1242864"/>
    <lineage>
        <taxon>Bacteria</taxon>
        <taxon>Pseudomonadati</taxon>
        <taxon>Myxococcota</taxon>
        <taxon>Myxococcia</taxon>
        <taxon>Myxococcales</taxon>
        <taxon>Cystobacterineae</taxon>
        <taxon>Archangiaceae</taxon>
        <taxon>Cystobacter</taxon>
    </lineage>
</organism>
<feature type="domain" description="DUF5916" evidence="1">
    <location>
        <begin position="464"/>
        <end position="815"/>
    </location>
</feature>
<comment type="caution">
    <text evidence="2">The sequence shown here is derived from an EMBL/GenBank/DDBJ whole genome shotgun (WGS) entry which is preliminary data.</text>
</comment>
<evidence type="ECO:0000313" key="2">
    <source>
        <dbReference type="EMBL" id="EPX61470.1"/>
    </source>
</evidence>
<dbReference type="eggNOG" id="COG2091">
    <property type="taxonomic scope" value="Bacteria"/>
</dbReference>
<feature type="domain" description="DUF5916" evidence="1">
    <location>
        <begin position="265"/>
        <end position="347"/>
    </location>
</feature>
<dbReference type="SUPFAM" id="SSF49344">
    <property type="entry name" value="CBD9-like"/>
    <property type="match status" value="1"/>
</dbReference>
<evidence type="ECO:0000313" key="3">
    <source>
        <dbReference type="Proteomes" id="UP000011682"/>
    </source>
</evidence>